<dbReference type="Gene3D" id="1.25.40.20">
    <property type="entry name" value="Ankyrin repeat-containing domain"/>
    <property type="match status" value="3"/>
</dbReference>
<dbReference type="PANTHER" id="PTHR24198:SF165">
    <property type="entry name" value="ANKYRIN REPEAT-CONTAINING PROTEIN-RELATED"/>
    <property type="match status" value="1"/>
</dbReference>
<feature type="repeat" description="ANK" evidence="3">
    <location>
        <begin position="113"/>
        <end position="145"/>
    </location>
</feature>
<dbReference type="Pfam" id="PF12796">
    <property type="entry name" value="Ank_2"/>
    <property type="match status" value="3"/>
</dbReference>
<dbReference type="PANTHER" id="PTHR24198">
    <property type="entry name" value="ANKYRIN REPEAT AND PROTEIN KINASE DOMAIN-CONTAINING PROTEIN"/>
    <property type="match status" value="1"/>
</dbReference>
<keyword evidence="2 3" id="KW-0040">ANK repeat</keyword>
<reference evidence="5" key="1">
    <citation type="journal article" date="2014" name="Nat. Commun.">
        <title>Genomic adaptations of the halophilic Dead Sea filamentous fungus Eurotium rubrum.</title>
        <authorList>
            <person name="Kis-Papo T."/>
            <person name="Weig A.R."/>
            <person name="Riley R."/>
            <person name="Persoh D."/>
            <person name="Salamov A."/>
            <person name="Sun H."/>
            <person name="Lipzen A."/>
            <person name="Wasser S.P."/>
            <person name="Rambold G."/>
            <person name="Grigoriev I.V."/>
            <person name="Nevo E."/>
        </authorList>
    </citation>
    <scope>NUCLEOTIDE SEQUENCE [LARGE SCALE GENOMIC DNA]</scope>
    <source>
        <strain evidence="5">CBS 135680</strain>
    </source>
</reference>
<dbReference type="SMART" id="SM00248">
    <property type="entry name" value="ANK"/>
    <property type="match status" value="8"/>
</dbReference>
<accession>A0A017SP52</accession>
<keyword evidence="1" id="KW-0677">Repeat</keyword>
<feature type="repeat" description="ANK" evidence="3">
    <location>
        <begin position="350"/>
        <end position="374"/>
    </location>
</feature>
<dbReference type="OrthoDB" id="539213at2759"/>
<evidence type="ECO:0000313" key="5">
    <source>
        <dbReference type="Proteomes" id="UP000019804"/>
    </source>
</evidence>
<feature type="repeat" description="ANK" evidence="3">
    <location>
        <begin position="147"/>
        <end position="179"/>
    </location>
</feature>
<dbReference type="HOGENOM" id="CLU_662179_0_0_1"/>
<dbReference type="EMBL" id="KK088413">
    <property type="protein sequence ID" value="EYE98414.1"/>
    <property type="molecule type" value="Genomic_DNA"/>
</dbReference>
<organism evidence="4 5">
    <name type="scientific">Aspergillus ruber (strain CBS 135680)</name>
    <dbReference type="NCBI Taxonomy" id="1388766"/>
    <lineage>
        <taxon>Eukaryota</taxon>
        <taxon>Fungi</taxon>
        <taxon>Dikarya</taxon>
        <taxon>Ascomycota</taxon>
        <taxon>Pezizomycotina</taxon>
        <taxon>Eurotiomycetes</taxon>
        <taxon>Eurotiomycetidae</taxon>
        <taxon>Eurotiales</taxon>
        <taxon>Aspergillaceae</taxon>
        <taxon>Aspergillus</taxon>
        <taxon>Aspergillus subgen. Aspergillus</taxon>
    </lineage>
</organism>
<evidence type="ECO:0000256" key="2">
    <source>
        <dbReference type="ARBA" id="ARBA00023043"/>
    </source>
</evidence>
<dbReference type="PROSITE" id="PS50297">
    <property type="entry name" value="ANK_REP_REGION"/>
    <property type="match status" value="4"/>
</dbReference>
<evidence type="ECO:0000313" key="4">
    <source>
        <dbReference type="EMBL" id="EYE98414.1"/>
    </source>
</evidence>
<dbReference type="GeneID" id="63695076"/>
<dbReference type="InterPro" id="IPR002110">
    <property type="entry name" value="Ankyrin_rpt"/>
</dbReference>
<evidence type="ECO:0000256" key="1">
    <source>
        <dbReference type="ARBA" id="ARBA00022737"/>
    </source>
</evidence>
<proteinExistence type="predicted"/>
<feature type="repeat" description="ANK" evidence="3">
    <location>
        <begin position="317"/>
        <end position="349"/>
    </location>
</feature>
<gene>
    <name evidence="4" type="ORF">EURHEDRAFT_399711</name>
</gene>
<sequence>MESTGIGSLPRELIGNIAGNLNVKDMSNFSKTNAGINSAIQHQLKETARNRAFTSEEYYEHAIILESGKLVLDQNMVFNGPPEPIVTAIAKDKASKVEGYLDAGIDVNAYSIHGERLLYIAAGYGANQVIQLLLSRGANINLFNIASQNTPVVMAAYNHDDELVRTLIEAGADVNAPNVVSFIVQNCNLETLSFAIGHGARLEETNNNGTRFSTRGVPLLHDAAMNPSTRVLNFIMDLFPNTLNATEETHGRNALWAAAQAENTAAVRLLIAAGININHLNNNHETILHGALECMMHTNIPRMLLESGILIGVRGRAGMTELHYAAYYGAASMVRMLLAEDMCANSRDAHRRTPLHLAARRGHIAAADVLTKWGDAQLNCTDAVGRTPKDVALARGHIEFADYIELKLQELAMPS</sequence>
<dbReference type="Proteomes" id="UP000019804">
    <property type="component" value="Unassembled WGS sequence"/>
</dbReference>
<dbReference type="SUPFAM" id="SSF48403">
    <property type="entry name" value="Ankyrin repeat"/>
    <property type="match status" value="1"/>
</dbReference>
<evidence type="ECO:0000256" key="3">
    <source>
        <dbReference type="PROSITE-ProRule" id="PRU00023"/>
    </source>
</evidence>
<keyword evidence="5" id="KW-1185">Reference proteome</keyword>
<feature type="repeat" description="ANK" evidence="3">
    <location>
        <begin position="250"/>
        <end position="282"/>
    </location>
</feature>
<dbReference type="AlphaFoldDB" id="A0A017SP52"/>
<dbReference type="RefSeq" id="XP_040642102.1">
    <property type="nucleotide sequence ID" value="XM_040779952.1"/>
</dbReference>
<protein>
    <submittedName>
        <fullName evidence="4">Ankyrin</fullName>
    </submittedName>
</protein>
<dbReference type="STRING" id="1388766.A0A017SP52"/>
<dbReference type="PROSITE" id="PS50088">
    <property type="entry name" value="ANK_REPEAT"/>
    <property type="match status" value="5"/>
</dbReference>
<dbReference type="InterPro" id="IPR036770">
    <property type="entry name" value="Ankyrin_rpt-contain_sf"/>
</dbReference>
<name>A0A017SP52_ASPRC</name>